<dbReference type="PROSITE" id="PS00211">
    <property type="entry name" value="ABC_TRANSPORTER_1"/>
    <property type="match status" value="1"/>
</dbReference>
<feature type="domain" description="ABC transporter" evidence="3">
    <location>
        <begin position="4"/>
        <end position="215"/>
    </location>
</feature>
<dbReference type="EMBL" id="QGDI01000001">
    <property type="protein sequence ID" value="PWJ15533.1"/>
    <property type="molecule type" value="Genomic_DNA"/>
</dbReference>
<proteinExistence type="predicted"/>
<organism evidence="4 5">
    <name type="scientific">Ruminococcus flavefaciens</name>
    <dbReference type="NCBI Taxonomy" id="1265"/>
    <lineage>
        <taxon>Bacteria</taxon>
        <taxon>Bacillati</taxon>
        <taxon>Bacillota</taxon>
        <taxon>Clostridia</taxon>
        <taxon>Eubacteriales</taxon>
        <taxon>Oscillospiraceae</taxon>
        <taxon>Ruminococcus</taxon>
    </lineage>
</organism>
<dbReference type="NCBIfam" id="NF000355">
    <property type="entry name" value="ribo_prot_ABC_F"/>
    <property type="match status" value="1"/>
</dbReference>
<protein>
    <submittedName>
        <fullName evidence="4">Lincosamide and streptogramin A transport system ATP-binding/permease protein</fullName>
    </submittedName>
</protein>
<evidence type="ECO:0000313" key="4">
    <source>
        <dbReference type="EMBL" id="PWJ15533.1"/>
    </source>
</evidence>
<dbReference type="InterPro" id="IPR051309">
    <property type="entry name" value="ABCF_ATPase"/>
</dbReference>
<dbReference type="Proteomes" id="UP000245720">
    <property type="component" value="Unassembled WGS sequence"/>
</dbReference>
<dbReference type="PROSITE" id="PS50893">
    <property type="entry name" value="ABC_TRANSPORTER_2"/>
    <property type="match status" value="1"/>
</dbReference>
<dbReference type="Gene3D" id="3.40.50.300">
    <property type="entry name" value="P-loop containing nucleotide triphosphate hydrolases"/>
    <property type="match status" value="2"/>
</dbReference>
<dbReference type="AlphaFoldDB" id="A0A315Y6F2"/>
<evidence type="ECO:0000256" key="2">
    <source>
        <dbReference type="ARBA" id="ARBA00022840"/>
    </source>
</evidence>
<keyword evidence="2 4" id="KW-0067">ATP-binding</keyword>
<comment type="caution">
    <text evidence="4">The sequence shown here is derived from an EMBL/GenBank/DDBJ whole genome shotgun (WGS) entry which is preliminary data.</text>
</comment>
<sequence length="511" mass="58210">MSQILVTNLSFGYEGSYDNVFENVSFSIDTNWKLGFIGRNGKGKTTFLSLLMGRYSYKGTISSSVRFSCFPCTVTDEQAQRTASEFLPELSAECEEWRMICELSELGETADILYRPFNTLSHGERTKILLALLFSCGEQFRLIDEPTNHLDESSREKVKEYLSGKSGFILVSHDRDLLDACTDHVLVLNRKTIDVQSGNFSVWWENKQRRDSFAEAENEKHRKEIRKLRQAAKQTAEWADKSERTKIGFDPIKENDRCISTRSYIGAKTKKMQSRVKQMEKRIDRSIAEQEGLLSDIERVPELKLTPLTHHKKTIVNFRDFTVSYNAACPVFSPLTFSIQLGERVALHGTNGCGKSTLIKAVLSHAGCIVQPNRFSEHGICETASGLIISYIDQDTSWLRGSISALCEKRGLDLSMLCTILRQLGAERSQLVKNTEDFSEGQKKKLLIAASLLTPAHLYIWDEPLNYIDVFSRMQIESLLKKYAPTMLFVEHDTRFREAIATKTIEFSEYE</sequence>
<dbReference type="OrthoDB" id="9801441at2"/>
<dbReference type="GO" id="GO:0016887">
    <property type="term" value="F:ATP hydrolysis activity"/>
    <property type="evidence" value="ECO:0007669"/>
    <property type="project" value="InterPro"/>
</dbReference>
<dbReference type="SMART" id="SM00382">
    <property type="entry name" value="AAA"/>
    <property type="match status" value="2"/>
</dbReference>
<dbReference type="InterPro" id="IPR017871">
    <property type="entry name" value="ABC_transporter-like_CS"/>
</dbReference>
<dbReference type="RefSeq" id="WP_109725317.1">
    <property type="nucleotide sequence ID" value="NZ_QGDI01000001.1"/>
</dbReference>
<gene>
    <name evidence="4" type="ORF">IE37_00434</name>
</gene>
<dbReference type="PANTHER" id="PTHR42855">
    <property type="entry name" value="ABC TRANSPORTER ATP-BINDING SUBUNIT"/>
    <property type="match status" value="1"/>
</dbReference>
<dbReference type="InterPro" id="IPR003439">
    <property type="entry name" value="ABC_transporter-like_ATP-bd"/>
</dbReference>
<dbReference type="CDD" id="cd03221">
    <property type="entry name" value="ABCF_EF-3"/>
    <property type="match status" value="2"/>
</dbReference>
<dbReference type="GO" id="GO:0005524">
    <property type="term" value="F:ATP binding"/>
    <property type="evidence" value="ECO:0007669"/>
    <property type="project" value="UniProtKB-KW"/>
</dbReference>
<dbReference type="InterPro" id="IPR027417">
    <property type="entry name" value="P-loop_NTPase"/>
</dbReference>
<evidence type="ECO:0000256" key="1">
    <source>
        <dbReference type="ARBA" id="ARBA00022741"/>
    </source>
</evidence>
<evidence type="ECO:0000313" key="5">
    <source>
        <dbReference type="Proteomes" id="UP000245720"/>
    </source>
</evidence>
<keyword evidence="1" id="KW-0547">Nucleotide-binding</keyword>
<evidence type="ECO:0000259" key="3">
    <source>
        <dbReference type="PROSITE" id="PS50893"/>
    </source>
</evidence>
<reference evidence="4 5" key="1">
    <citation type="submission" date="2018-05" db="EMBL/GenBank/DDBJ databases">
        <title>The Hungate 1000. A catalogue of reference genomes from the rumen microbiome.</title>
        <authorList>
            <person name="Kelly W."/>
        </authorList>
    </citation>
    <scope>NUCLEOTIDE SEQUENCE [LARGE SCALE GENOMIC DNA]</scope>
    <source>
        <strain evidence="4 5">SAb67</strain>
    </source>
</reference>
<dbReference type="InterPro" id="IPR003593">
    <property type="entry name" value="AAA+_ATPase"/>
</dbReference>
<dbReference type="SUPFAM" id="SSF52540">
    <property type="entry name" value="P-loop containing nucleoside triphosphate hydrolases"/>
    <property type="match status" value="2"/>
</dbReference>
<accession>A0A315Y6F2</accession>
<dbReference type="PANTHER" id="PTHR42855:SF2">
    <property type="entry name" value="DRUG RESISTANCE ABC TRANSPORTER,ATP-BINDING PROTEIN"/>
    <property type="match status" value="1"/>
</dbReference>
<dbReference type="Pfam" id="PF00005">
    <property type="entry name" value="ABC_tran"/>
    <property type="match status" value="2"/>
</dbReference>
<name>A0A315Y6F2_RUMFL</name>